<reference evidence="1" key="1">
    <citation type="submission" date="2014-09" db="EMBL/GenBank/DDBJ databases">
        <authorList>
            <person name="Magalhaes I.L.F."/>
            <person name="Oliveira U."/>
            <person name="Santos F.R."/>
            <person name="Vidigal T.H.D.A."/>
            <person name="Brescovit A.D."/>
            <person name="Santos A.J."/>
        </authorList>
    </citation>
    <scope>NUCLEOTIDE SEQUENCE</scope>
    <source>
        <tissue evidence="1">Shoot tissue taken approximately 20 cm above the soil surface</tissue>
    </source>
</reference>
<dbReference type="AlphaFoldDB" id="A0A0A9C7U5"/>
<name>A0A0A9C7U5_ARUDO</name>
<accession>A0A0A9C7U5</accession>
<evidence type="ECO:0000313" key="1">
    <source>
        <dbReference type="EMBL" id="JAD69490.1"/>
    </source>
</evidence>
<reference evidence="1" key="2">
    <citation type="journal article" date="2015" name="Data Brief">
        <title>Shoot transcriptome of the giant reed, Arundo donax.</title>
        <authorList>
            <person name="Barrero R.A."/>
            <person name="Guerrero F.D."/>
            <person name="Moolhuijzen P."/>
            <person name="Goolsby J.A."/>
            <person name="Tidwell J."/>
            <person name="Bellgard S.E."/>
            <person name="Bellgard M.I."/>
        </authorList>
    </citation>
    <scope>NUCLEOTIDE SEQUENCE</scope>
    <source>
        <tissue evidence="1">Shoot tissue taken approximately 20 cm above the soil surface</tissue>
    </source>
</reference>
<dbReference type="EMBL" id="GBRH01228405">
    <property type="protein sequence ID" value="JAD69490.1"/>
    <property type="molecule type" value="Transcribed_RNA"/>
</dbReference>
<sequence length="16" mass="1842">MTIQRLAQRLVSLIIS</sequence>
<proteinExistence type="predicted"/>
<organism evidence="1">
    <name type="scientific">Arundo donax</name>
    <name type="common">Giant reed</name>
    <name type="synonym">Donax arundinaceus</name>
    <dbReference type="NCBI Taxonomy" id="35708"/>
    <lineage>
        <taxon>Eukaryota</taxon>
        <taxon>Viridiplantae</taxon>
        <taxon>Streptophyta</taxon>
        <taxon>Embryophyta</taxon>
        <taxon>Tracheophyta</taxon>
        <taxon>Spermatophyta</taxon>
        <taxon>Magnoliopsida</taxon>
        <taxon>Liliopsida</taxon>
        <taxon>Poales</taxon>
        <taxon>Poaceae</taxon>
        <taxon>PACMAD clade</taxon>
        <taxon>Arundinoideae</taxon>
        <taxon>Arundineae</taxon>
        <taxon>Arundo</taxon>
    </lineage>
</organism>
<protein>
    <submittedName>
        <fullName evidence="1">Uncharacterized protein</fullName>
    </submittedName>
</protein>